<dbReference type="Pfam" id="PF04357">
    <property type="entry name" value="TamB"/>
    <property type="match status" value="1"/>
</dbReference>
<feature type="domain" description="Translocation and assembly module TamB C-terminal" evidence="6">
    <location>
        <begin position="1077"/>
        <end position="1423"/>
    </location>
</feature>
<dbReference type="InterPro" id="IPR007452">
    <property type="entry name" value="TamB_C"/>
</dbReference>
<comment type="subcellular location">
    <subcellularLocation>
        <location evidence="1">Membrane</location>
        <topology evidence="1">Single-pass membrane protein</topology>
    </subcellularLocation>
</comment>
<evidence type="ECO:0000313" key="8">
    <source>
        <dbReference type="Proteomes" id="UP000325614"/>
    </source>
</evidence>
<feature type="region of interest" description="Disordered" evidence="5">
    <location>
        <begin position="656"/>
        <end position="675"/>
    </location>
</feature>
<dbReference type="GO" id="GO:0005886">
    <property type="term" value="C:plasma membrane"/>
    <property type="evidence" value="ECO:0007669"/>
    <property type="project" value="InterPro"/>
</dbReference>
<evidence type="ECO:0000256" key="2">
    <source>
        <dbReference type="ARBA" id="ARBA00022692"/>
    </source>
</evidence>
<sequence>MRRLLLPAVLLLAAAILLGLTLGSRSDEEDRGFLAGLISRALSTPTTRVSIGAVEGALSSDATIRNITIADRDGIWLRLDSARLVWRRLALLSRRLEVDRLEIGRLEVLRRPLPSEEAVPGSDQPLLPELPVRIQIQDFALRELALGEPILGVPARLSATGAASLGNPSEGLDLRFDARRLDAPGQLVARLLYASENLQLTLSLDEPAGGVLARAAAIPGLPPVRLDLSGAGTLDDFSAKLTFDAGDTIGATGQANLRRTGAARLLDIDTQARIEGLLPSPVAPVFAGTTALKAQASFADDGSIEIPQMSVASQTARLDITGRVAADRVVDLKVSARAVPTAEGKTVAGVAEIRKLVFDGSVAGPLASPAVAGRLDAKEVRLPSGRFDTLAGTFSASPTGPLSDKATRIPFSADASAAGVVLTDPALAKAVGSRFTLTLRGSAAPDGTAAVETAHLAAQTLDARYAGQIGSRDARGRLAVTAPDLSRFEDIASLRLRGALALTADVTGLLSKGPVTAALDGSATRFATGIAALDRLIGARLTFAGTAQTLNGDGFGLRDLVLRGAHADLRLNGTAAVGNVDLNASIQIPDLARADDRLTGQGTITARLSGSAARLKAETHAEASRATALGRPVPRLALDAVVEDLTGRPDARATLTGEMDGKPATGTLRASQSQDGGWSIDPLDLKVGTATIAGRLSLDPMRLAAGQIRIDARNLDDLSPLVLMRLSGDMAATLLLTSDNGRQNAVLSASGGRLRFSEIRAERFAADLSVVDLYARPVIDGGLTVERASLAGQEMTRIRLDAKGAPSASDISLTAQAHGFDLAVQGRVVPADPVRLEVATLTVRRDRRQIALAQPATLVLDKGALGIGRFILAIDRGTLSVEGRLGSELDLSLDARTISLASADILVPGLGLSGILNGSARIGGTSNRPTGTWRLRVDDLAMPQPRNLGLPPIDATAEGRLGNGRTTVTAAVDMGRAGMLRIGGDVPLDASGNLDLAVQGRIDLAVANGYLSASGRSVTGQADVNARIGGTVSAPSLTGSANLSGGSFTDAVQGIRLTGIRGRLVARGTDVTIEQFLASTRNEGSLSATGRIRIDPAAGFPGEIRITGQNAELASNDIVTTTADLALSLSGPLSRNPRIGGEVRILSMEVTIPERIAATIRPLANTKHVRPPPVAAARLALAAKAKANARRAPPFDAVLDLTVTAPSRIFVRGRGIQAELGGNLRLTGTLADPVAVGAFDLRNGRFTIVGTRLDFTRGRLTFTGDLTPALDFAAETRAGDVTAQVFVSGTARDPRFTFSSDPALPQDEVLSRILFSKASGGLSVGQAVQLAQVAAQFAGGGGDDVFESLRRSLGVQGLDISFGADGGPTIGISKALSDRISVGVKAGASAEQSGVSVDIDVTRRIRVQGEVGANGNTSVGIGAEWEY</sequence>
<evidence type="ECO:0000259" key="6">
    <source>
        <dbReference type="Pfam" id="PF04357"/>
    </source>
</evidence>
<reference evidence="7 8" key="1">
    <citation type="submission" date="2019-10" db="EMBL/GenBank/DDBJ databases">
        <title>Isolation, Identification of Microvirga thermotolerans HR1, a novel thermophilic bacterium and Comparative Genomics of the genus Microvirga.</title>
        <authorList>
            <person name="Li J."/>
            <person name="Zhang W."/>
            <person name="Lin M."/>
            <person name="Wang J."/>
        </authorList>
    </citation>
    <scope>NUCLEOTIDE SEQUENCE [LARGE SCALE GENOMIC DNA]</scope>
    <source>
        <strain evidence="7 8">HR1</strain>
    </source>
</reference>
<keyword evidence="4" id="KW-0472">Membrane</keyword>
<dbReference type="PANTHER" id="PTHR36985">
    <property type="entry name" value="TRANSLOCATION AND ASSEMBLY MODULE SUBUNIT TAMB"/>
    <property type="match status" value="1"/>
</dbReference>
<keyword evidence="3" id="KW-1133">Transmembrane helix</keyword>
<proteinExistence type="predicted"/>
<evidence type="ECO:0000313" key="7">
    <source>
        <dbReference type="EMBL" id="QFU17479.1"/>
    </source>
</evidence>
<keyword evidence="2" id="KW-0812">Transmembrane</keyword>
<dbReference type="RefSeq" id="WP_152587113.1">
    <property type="nucleotide sequence ID" value="NZ_CP045423.1"/>
</dbReference>
<dbReference type="GO" id="GO:0097347">
    <property type="term" value="C:TAM protein secretion complex"/>
    <property type="evidence" value="ECO:0007669"/>
    <property type="project" value="TreeGrafter"/>
</dbReference>
<dbReference type="PANTHER" id="PTHR36985:SF1">
    <property type="entry name" value="TRANSLOCATION AND ASSEMBLY MODULE SUBUNIT TAMB"/>
    <property type="match status" value="1"/>
</dbReference>
<accession>A0A5P9JZ00</accession>
<dbReference type="EMBL" id="CP045423">
    <property type="protein sequence ID" value="QFU17479.1"/>
    <property type="molecule type" value="Genomic_DNA"/>
</dbReference>
<gene>
    <name evidence="7" type="ORF">GDR74_15360</name>
</gene>
<evidence type="ECO:0000256" key="4">
    <source>
        <dbReference type="ARBA" id="ARBA00023136"/>
    </source>
</evidence>
<dbReference type="GO" id="GO:0009306">
    <property type="term" value="P:protein secretion"/>
    <property type="evidence" value="ECO:0007669"/>
    <property type="project" value="InterPro"/>
</dbReference>
<name>A0A5P9JZ00_9HYPH</name>
<keyword evidence="8" id="KW-1185">Reference proteome</keyword>
<organism evidence="7 8">
    <name type="scientific">Microvirga thermotolerans</name>
    <dbReference type="NCBI Taxonomy" id="2651334"/>
    <lineage>
        <taxon>Bacteria</taxon>
        <taxon>Pseudomonadati</taxon>
        <taxon>Pseudomonadota</taxon>
        <taxon>Alphaproteobacteria</taxon>
        <taxon>Hyphomicrobiales</taxon>
        <taxon>Methylobacteriaceae</taxon>
        <taxon>Microvirga</taxon>
    </lineage>
</organism>
<evidence type="ECO:0000256" key="3">
    <source>
        <dbReference type="ARBA" id="ARBA00022989"/>
    </source>
</evidence>
<protein>
    <recommendedName>
        <fullName evidence="6">Translocation and assembly module TamB C-terminal domain-containing protein</fullName>
    </recommendedName>
</protein>
<dbReference type="KEGG" id="mico:GDR74_15360"/>
<dbReference type="Proteomes" id="UP000325614">
    <property type="component" value="Chromosome"/>
</dbReference>
<evidence type="ECO:0000256" key="1">
    <source>
        <dbReference type="ARBA" id="ARBA00004167"/>
    </source>
</evidence>
<evidence type="ECO:0000256" key="5">
    <source>
        <dbReference type="SAM" id="MobiDB-lite"/>
    </source>
</evidence>